<dbReference type="GO" id="GO:0045454">
    <property type="term" value="P:cell redox homeostasis"/>
    <property type="evidence" value="ECO:0007669"/>
    <property type="project" value="TreeGrafter"/>
</dbReference>
<evidence type="ECO:0000259" key="14">
    <source>
        <dbReference type="PROSITE" id="PS51352"/>
    </source>
</evidence>
<evidence type="ECO:0000256" key="5">
    <source>
        <dbReference type="ARBA" id="ARBA00022862"/>
    </source>
</evidence>
<evidence type="ECO:0000256" key="8">
    <source>
        <dbReference type="ARBA" id="ARBA00023284"/>
    </source>
</evidence>
<evidence type="ECO:0000256" key="10">
    <source>
        <dbReference type="ARBA" id="ARBA00038489"/>
    </source>
</evidence>
<evidence type="ECO:0000256" key="12">
    <source>
        <dbReference type="ARBA" id="ARBA00049091"/>
    </source>
</evidence>
<evidence type="ECO:0000256" key="4">
    <source>
        <dbReference type="ARBA" id="ARBA00022559"/>
    </source>
</evidence>
<evidence type="ECO:0000256" key="6">
    <source>
        <dbReference type="ARBA" id="ARBA00023002"/>
    </source>
</evidence>
<evidence type="ECO:0000256" key="13">
    <source>
        <dbReference type="SAM" id="SignalP"/>
    </source>
</evidence>
<feature type="domain" description="Thioredoxin" evidence="14">
    <location>
        <begin position="32"/>
        <end position="181"/>
    </location>
</feature>
<dbReference type="EC" id="1.11.1.24" evidence="3"/>
<dbReference type="PANTHER" id="PTHR42801:SF4">
    <property type="entry name" value="AHPC_TSA FAMILY PROTEIN"/>
    <property type="match status" value="1"/>
</dbReference>
<feature type="chain" id="PRO_5026792020" description="thioredoxin-dependent peroxiredoxin" evidence="13">
    <location>
        <begin position="29"/>
        <end position="183"/>
    </location>
</feature>
<dbReference type="PROSITE" id="PS51352">
    <property type="entry name" value="THIOREDOXIN_2"/>
    <property type="match status" value="1"/>
</dbReference>
<sequence length="183" mass="19827">MIKRLLIGLCFGLVAFAGMPGAAVNAQAAEVPAVGTMAPGFALPDQDGREMRLDSLQGKWVVLYFYPKDDTPGCTQEACSFRDDFSRISALGARILGVSVDDSASHAAFARKHRLPFPLLADRKGVVAQRYGAFSDFGVISFARRYTFLIDPQGKIAKTYLSVDTEQHAADVIADLKRLTGKP</sequence>
<dbReference type="GO" id="GO:0034599">
    <property type="term" value="P:cellular response to oxidative stress"/>
    <property type="evidence" value="ECO:0007669"/>
    <property type="project" value="TreeGrafter"/>
</dbReference>
<comment type="catalytic activity">
    <reaction evidence="12">
        <text>a hydroperoxide + [thioredoxin]-dithiol = an alcohol + [thioredoxin]-disulfide + H2O</text>
        <dbReference type="Rhea" id="RHEA:62620"/>
        <dbReference type="Rhea" id="RHEA-COMP:10698"/>
        <dbReference type="Rhea" id="RHEA-COMP:10700"/>
        <dbReference type="ChEBI" id="CHEBI:15377"/>
        <dbReference type="ChEBI" id="CHEBI:29950"/>
        <dbReference type="ChEBI" id="CHEBI:30879"/>
        <dbReference type="ChEBI" id="CHEBI:35924"/>
        <dbReference type="ChEBI" id="CHEBI:50058"/>
        <dbReference type="EC" id="1.11.1.24"/>
    </reaction>
</comment>
<protein>
    <recommendedName>
        <fullName evidence="3">thioredoxin-dependent peroxiredoxin</fullName>
        <ecNumber evidence="3">1.11.1.24</ecNumber>
    </recommendedName>
    <alternativeName>
        <fullName evidence="9">Thioredoxin peroxidase</fullName>
    </alternativeName>
    <alternativeName>
        <fullName evidence="11">Thioredoxin-dependent peroxiredoxin Bcp</fullName>
    </alternativeName>
</protein>
<name>A0A6L5JYG2_RHOTE</name>
<dbReference type="AlphaFoldDB" id="A0A6L5JYG2"/>
<dbReference type="CDD" id="cd03017">
    <property type="entry name" value="PRX_BCP"/>
    <property type="match status" value="1"/>
</dbReference>
<dbReference type="InterPro" id="IPR013766">
    <property type="entry name" value="Thioredoxin_domain"/>
</dbReference>
<dbReference type="GO" id="GO:0008379">
    <property type="term" value="F:thioredoxin peroxidase activity"/>
    <property type="evidence" value="ECO:0007669"/>
    <property type="project" value="TreeGrafter"/>
</dbReference>
<dbReference type="InterPro" id="IPR036249">
    <property type="entry name" value="Thioredoxin-like_sf"/>
</dbReference>
<evidence type="ECO:0000256" key="9">
    <source>
        <dbReference type="ARBA" id="ARBA00032824"/>
    </source>
</evidence>
<dbReference type="OrthoDB" id="9812811at2"/>
<dbReference type="GO" id="GO:0005737">
    <property type="term" value="C:cytoplasm"/>
    <property type="evidence" value="ECO:0007669"/>
    <property type="project" value="TreeGrafter"/>
</dbReference>
<evidence type="ECO:0000256" key="2">
    <source>
        <dbReference type="ARBA" id="ARBA00011245"/>
    </source>
</evidence>
<accession>A0A6L5JYG2</accession>
<dbReference type="EMBL" id="WIXJ01000006">
    <property type="protein sequence ID" value="MQY52081.1"/>
    <property type="molecule type" value="Genomic_DNA"/>
</dbReference>
<evidence type="ECO:0000313" key="15">
    <source>
        <dbReference type="EMBL" id="MQY52081.1"/>
    </source>
</evidence>
<dbReference type="Pfam" id="PF00578">
    <property type="entry name" value="AhpC-TSA"/>
    <property type="match status" value="1"/>
</dbReference>
<evidence type="ECO:0000256" key="3">
    <source>
        <dbReference type="ARBA" id="ARBA00013017"/>
    </source>
</evidence>
<organism evidence="15 16">
    <name type="scientific">Rhodocyclus tenuis</name>
    <name type="common">Rhodospirillum tenue</name>
    <dbReference type="NCBI Taxonomy" id="1066"/>
    <lineage>
        <taxon>Bacteria</taxon>
        <taxon>Pseudomonadati</taxon>
        <taxon>Pseudomonadota</taxon>
        <taxon>Betaproteobacteria</taxon>
        <taxon>Rhodocyclales</taxon>
        <taxon>Rhodocyclaceae</taxon>
        <taxon>Rhodocyclus</taxon>
    </lineage>
</organism>
<dbReference type="PANTHER" id="PTHR42801">
    <property type="entry name" value="THIOREDOXIN-DEPENDENT PEROXIDE REDUCTASE"/>
    <property type="match status" value="1"/>
</dbReference>
<keyword evidence="7" id="KW-1015">Disulfide bond</keyword>
<evidence type="ECO:0000256" key="11">
    <source>
        <dbReference type="ARBA" id="ARBA00042639"/>
    </source>
</evidence>
<comment type="similarity">
    <text evidence="10">Belongs to the peroxiredoxin family. BCP/PrxQ subfamily.</text>
</comment>
<keyword evidence="4" id="KW-0575">Peroxidase</keyword>
<comment type="function">
    <text evidence="1">Thiol-specific peroxidase that catalyzes the reduction of hydrogen peroxide and organic hydroperoxides to water and alcohols, respectively. Plays a role in cell protection against oxidative stress by detoxifying peroxides and as sensor of hydrogen peroxide-mediated signaling events.</text>
</comment>
<keyword evidence="13" id="KW-0732">Signal</keyword>
<keyword evidence="6" id="KW-0560">Oxidoreductase</keyword>
<dbReference type="Gene3D" id="3.40.30.10">
    <property type="entry name" value="Glutaredoxin"/>
    <property type="match status" value="1"/>
</dbReference>
<evidence type="ECO:0000256" key="1">
    <source>
        <dbReference type="ARBA" id="ARBA00003330"/>
    </source>
</evidence>
<reference evidence="15 16" key="1">
    <citation type="submission" date="2019-10" db="EMBL/GenBank/DDBJ databases">
        <title>Whole-genome sequence of the purple nonsulfur photosynthetic bacterium Rhodocyclus tenuis.</title>
        <authorList>
            <person name="Kyndt J.A."/>
            <person name="Meyer T.E."/>
        </authorList>
    </citation>
    <scope>NUCLEOTIDE SEQUENCE [LARGE SCALE GENOMIC DNA]</scope>
    <source>
        <strain evidence="15 16">DSM 110</strain>
    </source>
</reference>
<feature type="signal peptide" evidence="13">
    <location>
        <begin position="1"/>
        <end position="28"/>
    </location>
</feature>
<dbReference type="SUPFAM" id="SSF52833">
    <property type="entry name" value="Thioredoxin-like"/>
    <property type="match status" value="1"/>
</dbReference>
<comment type="subunit">
    <text evidence="2">Monomer.</text>
</comment>
<proteinExistence type="inferred from homology"/>
<evidence type="ECO:0000256" key="7">
    <source>
        <dbReference type="ARBA" id="ARBA00023157"/>
    </source>
</evidence>
<evidence type="ECO:0000313" key="16">
    <source>
        <dbReference type="Proteomes" id="UP000480275"/>
    </source>
</evidence>
<keyword evidence="5" id="KW-0049">Antioxidant</keyword>
<keyword evidence="8" id="KW-0676">Redox-active center</keyword>
<dbReference type="InterPro" id="IPR050924">
    <property type="entry name" value="Peroxiredoxin_BCP/PrxQ"/>
</dbReference>
<dbReference type="FunFam" id="3.40.30.10:FF:000007">
    <property type="entry name" value="Thioredoxin-dependent thiol peroxidase"/>
    <property type="match status" value="1"/>
</dbReference>
<dbReference type="InterPro" id="IPR000866">
    <property type="entry name" value="AhpC/TSA"/>
</dbReference>
<comment type="caution">
    <text evidence="15">The sequence shown here is derived from an EMBL/GenBank/DDBJ whole genome shotgun (WGS) entry which is preliminary data.</text>
</comment>
<dbReference type="Proteomes" id="UP000480275">
    <property type="component" value="Unassembled WGS sequence"/>
</dbReference>
<gene>
    <name evidence="15" type="ORF">GHK24_09870</name>
</gene>